<dbReference type="PROSITE" id="PS51203">
    <property type="entry name" value="CS"/>
    <property type="match status" value="1"/>
</dbReference>
<dbReference type="KEGG" id="thyd:TTHT_0386"/>
<dbReference type="CDD" id="cd06464">
    <property type="entry name" value="ACD_sHsps-like"/>
    <property type="match status" value="1"/>
</dbReference>
<feature type="domain" description="SHSP" evidence="3">
    <location>
        <begin position="35"/>
        <end position="147"/>
    </location>
</feature>
<evidence type="ECO:0000256" key="1">
    <source>
        <dbReference type="PROSITE-ProRule" id="PRU00285"/>
    </source>
</evidence>
<name>A0A7R6PE01_9BACT</name>
<gene>
    <name evidence="5" type="ORF">TTHT_0386</name>
</gene>
<evidence type="ECO:0000256" key="2">
    <source>
        <dbReference type="RuleBase" id="RU003616"/>
    </source>
</evidence>
<evidence type="ECO:0000313" key="6">
    <source>
        <dbReference type="Proteomes" id="UP000595564"/>
    </source>
</evidence>
<protein>
    <submittedName>
        <fullName evidence="5">HSP20 family protein</fullName>
    </submittedName>
</protein>
<evidence type="ECO:0000259" key="4">
    <source>
        <dbReference type="PROSITE" id="PS51203"/>
    </source>
</evidence>
<dbReference type="InterPro" id="IPR008978">
    <property type="entry name" value="HSP20-like_chaperone"/>
</dbReference>
<dbReference type="InterPro" id="IPR002068">
    <property type="entry name" value="A-crystallin/Hsp20_dom"/>
</dbReference>
<dbReference type="SUPFAM" id="SSF49764">
    <property type="entry name" value="HSP20-like chaperones"/>
    <property type="match status" value="1"/>
</dbReference>
<dbReference type="RefSeq" id="WP_201328331.1">
    <property type="nucleotide sequence ID" value="NZ_AP017470.1"/>
</dbReference>
<organism evidence="5 6">
    <name type="scientific">Thermotomaculum hydrothermale</name>
    <dbReference type="NCBI Taxonomy" id="981385"/>
    <lineage>
        <taxon>Bacteria</taxon>
        <taxon>Pseudomonadati</taxon>
        <taxon>Acidobacteriota</taxon>
        <taxon>Holophagae</taxon>
        <taxon>Thermotomaculales</taxon>
        <taxon>Thermotomaculaceae</taxon>
        <taxon>Thermotomaculum</taxon>
    </lineage>
</organism>
<dbReference type="InterPro" id="IPR007052">
    <property type="entry name" value="CS_dom"/>
</dbReference>
<keyword evidence="6" id="KW-1185">Reference proteome</keyword>
<dbReference type="Proteomes" id="UP000595564">
    <property type="component" value="Chromosome"/>
</dbReference>
<dbReference type="PANTHER" id="PTHR11527">
    <property type="entry name" value="HEAT-SHOCK PROTEIN 20 FAMILY MEMBER"/>
    <property type="match status" value="1"/>
</dbReference>
<feature type="domain" description="CS" evidence="4">
    <location>
        <begin position="39"/>
        <end position="143"/>
    </location>
</feature>
<sequence length="148" mass="17192">MAITRYNPFRELMTLSERLNKMFDEGLLPATDDEFLTGAWVPAVDIYETENEIVIKAEVPGMNEKDIEVTVENNMLTIKGERKFEEEVKKENYHRIERAYGSFQRSFQLPSTVDVNKISAEQKNGILTIKLPKKEEQKPKKINIKVNK</sequence>
<dbReference type="Gene3D" id="2.60.40.790">
    <property type="match status" value="1"/>
</dbReference>
<reference evidence="5 6" key="1">
    <citation type="journal article" date="2012" name="Extremophiles">
        <title>Thermotomaculum hydrothermale gen. nov., sp. nov., a novel heterotrophic thermophile within the phylum Acidobacteria from a deep-sea hydrothermal vent chimney in the Southern Okinawa Trough.</title>
        <authorList>
            <person name="Izumi H."/>
            <person name="Nunoura T."/>
            <person name="Miyazaki M."/>
            <person name="Mino S."/>
            <person name="Toki T."/>
            <person name="Takai K."/>
            <person name="Sako Y."/>
            <person name="Sawabe T."/>
            <person name="Nakagawa S."/>
        </authorList>
    </citation>
    <scope>NUCLEOTIDE SEQUENCE [LARGE SCALE GENOMIC DNA]</scope>
    <source>
        <strain evidence="5 6">AC55</strain>
    </source>
</reference>
<comment type="similarity">
    <text evidence="1 2">Belongs to the small heat shock protein (HSP20) family.</text>
</comment>
<accession>A0A7R6PE01</accession>
<dbReference type="PROSITE" id="PS01031">
    <property type="entry name" value="SHSP"/>
    <property type="match status" value="1"/>
</dbReference>
<dbReference type="AlphaFoldDB" id="A0A7R6PE01"/>
<evidence type="ECO:0000259" key="3">
    <source>
        <dbReference type="PROSITE" id="PS01031"/>
    </source>
</evidence>
<dbReference type="Pfam" id="PF00011">
    <property type="entry name" value="HSP20"/>
    <property type="match status" value="1"/>
</dbReference>
<evidence type="ECO:0000313" key="5">
    <source>
        <dbReference type="EMBL" id="BBB31999.1"/>
    </source>
</evidence>
<dbReference type="EMBL" id="AP017470">
    <property type="protein sequence ID" value="BBB31999.1"/>
    <property type="molecule type" value="Genomic_DNA"/>
</dbReference>
<proteinExistence type="inferred from homology"/>
<dbReference type="InterPro" id="IPR031107">
    <property type="entry name" value="Small_HSP"/>
</dbReference>